<keyword evidence="1" id="KW-0812">Transmembrane</keyword>
<dbReference type="OrthoDB" id="2745134at2759"/>
<evidence type="ECO:0000313" key="3">
    <source>
        <dbReference type="EMBL" id="PSR71107.1"/>
    </source>
</evidence>
<feature type="transmembrane region" description="Helical" evidence="1">
    <location>
        <begin position="31"/>
        <end position="54"/>
    </location>
</feature>
<feature type="domain" description="DUF6533" evidence="2">
    <location>
        <begin position="4"/>
        <end position="45"/>
    </location>
</feature>
<accession>A0A2R6NFD4</accession>
<proteinExistence type="predicted"/>
<sequence length="58" mass="6827">MDFSLAASVAYEYILTINQEVVTVWQRKWTVVTWVFMANRYLMIVVAILNVALWTAMR</sequence>
<gene>
    <name evidence="3" type="ORF">PHLCEN_2v12953</name>
</gene>
<evidence type="ECO:0000313" key="4">
    <source>
        <dbReference type="Proteomes" id="UP000186601"/>
    </source>
</evidence>
<keyword evidence="1" id="KW-1133">Transmembrane helix</keyword>
<dbReference type="Proteomes" id="UP000186601">
    <property type="component" value="Unassembled WGS sequence"/>
</dbReference>
<evidence type="ECO:0000259" key="2">
    <source>
        <dbReference type="Pfam" id="PF20151"/>
    </source>
</evidence>
<evidence type="ECO:0000256" key="1">
    <source>
        <dbReference type="SAM" id="Phobius"/>
    </source>
</evidence>
<name>A0A2R6NFD4_9APHY</name>
<keyword evidence="1" id="KW-0472">Membrane</keyword>
<reference evidence="3 4" key="1">
    <citation type="submission" date="2018-02" db="EMBL/GenBank/DDBJ databases">
        <title>Genome sequence of the basidiomycete white-rot fungus Phlebia centrifuga.</title>
        <authorList>
            <person name="Granchi Z."/>
            <person name="Peng M."/>
            <person name="de Vries R.P."/>
            <person name="Hilden K."/>
            <person name="Makela M.R."/>
            <person name="Grigoriev I."/>
            <person name="Riley R."/>
        </authorList>
    </citation>
    <scope>NUCLEOTIDE SEQUENCE [LARGE SCALE GENOMIC DNA]</scope>
    <source>
        <strain evidence="3 4">FBCC195</strain>
    </source>
</reference>
<organism evidence="3 4">
    <name type="scientific">Hermanssonia centrifuga</name>
    <dbReference type="NCBI Taxonomy" id="98765"/>
    <lineage>
        <taxon>Eukaryota</taxon>
        <taxon>Fungi</taxon>
        <taxon>Dikarya</taxon>
        <taxon>Basidiomycota</taxon>
        <taxon>Agaricomycotina</taxon>
        <taxon>Agaricomycetes</taxon>
        <taxon>Polyporales</taxon>
        <taxon>Meruliaceae</taxon>
        <taxon>Hermanssonia</taxon>
    </lineage>
</organism>
<dbReference type="InterPro" id="IPR045340">
    <property type="entry name" value="DUF6533"/>
</dbReference>
<keyword evidence="4" id="KW-1185">Reference proteome</keyword>
<dbReference type="EMBL" id="MLYV02001294">
    <property type="protein sequence ID" value="PSR71107.1"/>
    <property type="molecule type" value="Genomic_DNA"/>
</dbReference>
<protein>
    <recommendedName>
        <fullName evidence="2">DUF6533 domain-containing protein</fullName>
    </recommendedName>
</protein>
<comment type="caution">
    <text evidence="3">The sequence shown here is derived from an EMBL/GenBank/DDBJ whole genome shotgun (WGS) entry which is preliminary data.</text>
</comment>
<dbReference type="AlphaFoldDB" id="A0A2R6NFD4"/>
<dbReference type="Pfam" id="PF20151">
    <property type="entry name" value="DUF6533"/>
    <property type="match status" value="1"/>
</dbReference>